<name>A0A2B7Y5F0_9EURO</name>
<dbReference type="Proteomes" id="UP000223968">
    <property type="component" value="Unassembled WGS sequence"/>
</dbReference>
<dbReference type="STRING" id="1447875.A0A2B7Y5F0"/>
<comment type="caution">
    <text evidence="2">The sequence shown here is derived from an EMBL/GenBank/DDBJ whole genome shotgun (WGS) entry which is preliminary data.</text>
</comment>
<sequence>MQCSHLDLGSSIQIFGDRHIKARAAASAEVLFPESTAYLDPRSLFEAIKTRDSWVSSTPHLQFIVSVLIEGSLYKTLGARNDIFSEIKDALIDSKLWHALQLSRISNNEGFMTVQEGLHHLKITFEFQRNSAQLPLKPPRMPYTLEPGPLVTEPPPDVLRIRVQEINITVNFSPYLSGKDSKGTVCKNTRNGSLEDATTRLPPELLPWPDDACYSSISGSQTTTRSDDSWMSLDDDSPFSSQQTFSELQSSVVVSHKTELQHISKPTCHPFLALLDSGIRTLICQVPPRISPNITTIAENPGLSLSEFAPDLFNPGYDTHISQRARFIPMISKGIAAILDNVPCSVESQLKRTLLNKTHARKACDPCRKGPLDQIKTRQSIKALLWKSMQRGLVTSDATRKLPSLAMSERPPLRPENDDGILDNATNPILLSSRAMATARTHSNNSQSLHTVNFSDTDWCFAEDSDDDDVLLVNDAKHDDEAGDFFADPFQIETQYVASIISNGHDNNLLDDFPNPPCPLHASPPNSILDDYLDMPEEEPSLCISSPHISFLPNQPKSTTRTATARMTSAPPIIAPSSPTSGMEILDPSSPLTIPLSDEEVMLSPAFPATNTIHVDVDPANAFTASLPQRLPNHDVGENGDQDANADEEMLLL</sequence>
<reference evidence="2 3" key="1">
    <citation type="submission" date="2017-10" db="EMBL/GenBank/DDBJ databases">
        <title>Comparative genomics in systemic dimorphic fungi from Ajellomycetaceae.</title>
        <authorList>
            <person name="Munoz J.F."/>
            <person name="Mcewen J.G."/>
            <person name="Clay O.K."/>
            <person name="Cuomo C.A."/>
        </authorList>
    </citation>
    <scope>NUCLEOTIDE SEQUENCE [LARGE SCALE GENOMIC DNA]</scope>
    <source>
        <strain evidence="2 3">UAMH5409</strain>
    </source>
</reference>
<feature type="region of interest" description="Disordered" evidence="1">
    <location>
        <begin position="217"/>
        <end position="236"/>
    </location>
</feature>
<dbReference type="AlphaFoldDB" id="A0A2B7Y5F0"/>
<keyword evidence="3" id="KW-1185">Reference proteome</keyword>
<dbReference type="OrthoDB" id="4187154at2759"/>
<evidence type="ECO:0000313" key="2">
    <source>
        <dbReference type="EMBL" id="PGH16450.1"/>
    </source>
</evidence>
<evidence type="ECO:0000256" key="1">
    <source>
        <dbReference type="SAM" id="MobiDB-lite"/>
    </source>
</evidence>
<proteinExistence type="predicted"/>
<protein>
    <submittedName>
        <fullName evidence="2">Uncharacterized protein</fullName>
    </submittedName>
</protein>
<evidence type="ECO:0000313" key="3">
    <source>
        <dbReference type="Proteomes" id="UP000223968"/>
    </source>
</evidence>
<dbReference type="EMBL" id="PDNB01000017">
    <property type="protein sequence ID" value="PGH16450.1"/>
    <property type="molecule type" value="Genomic_DNA"/>
</dbReference>
<gene>
    <name evidence="2" type="ORF">AJ79_01781</name>
</gene>
<feature type="compositionally biased region" description="Acidic residues" evidence="1">
    <location>
        <begin position="638"/>
        <end position="653"/>
    </location>
</feature>
<organism evidence="2 3">
    <name type="scientific">Helicocarpus griseus UAMH5409</name>
    <dbReference type="NCBI Taxonomy" id="1447875"/>
    <lineage>
        <taxon>Eukaryota</taxon>
        <taxon>Fungi</taxon>
        <taxon>Dikarya</taxon>
        <taxon>Ascomycota</taxon>
        <taxon>Pezizomycotina</taxon>
        <taxon>Eurotiomycetes</taxon>
        <taxon>Eurotiomycetidae</taxon>
        <taxon>Onygenales</taxon>
        <taxon>Ajellomycetaceae</taxon>
        <taxon>Helicocarpus</taxon>
    </lineage>
</organism>
<accession>A0A2B7Y5F0</accession>
<feature type="region of interest" description="Disordered" evidence="1">
    <location>
        <begin position="628"/>
        <end position="653"/>
    </location>
</feature>